<evidence type="ECO:0000313" key="1">
    <source>
        <dbReference type="EMBL" id="KKS85208.1"/>
    </source>
</evidence>
<dbReference type="STRING" id="1618436.UV59_C0009G0010"/>
<dbReference type="EMBL" id="LCFB01000009">
    <property type="protein sequence ID" value="KKS85208.1"/>
    <property type="molecule type" value="Genomic_DNA"/>
</dbReference>
<reference evidence="1 2" key="1">
    <citation type="journal article" date="2015" name="Nature">
        <title>rRNA introns, odd ribosomes, and small enigmatic genomes across a large radiation of phyla.</title>
        <authorList>
            <person name="Brown C.T."/>
            <person name="Hug L.A."/>
            <person name="Thomas B.C."/>
            <person name="Sharon I."/>
            <person name="Castelle C.J."/>
            <person name="Singh A."/>
            <person name="Wilkins M.J."/>
            <person name="Williams K.H."/>
            <person name="Banfield J.F."/>
        </authorList>
    </citation>
    <scope>NUCLEOTIDE SEQUENCE [LARGE SCALE GENOMIC DNA]</scope>
</reference>
<comment type="caution">
    <text evidence="1">The sequence shown here is derived from an EMBL/GenBank/DDBJ whole genome shotgun (WGS) entry which is preliminary data.</text>
</comment>
<dbReference type="Proteomes" id="UP000034543">
    <property type="component" value="Unassembled WGS sequence"/>
</dbReference>
<accession>A0A0G1FEE0</accession>
<gene>
    <name evidence="1" type="ORF">UV59_C0009G0010</name>
</gene>
<organism evidence="1 2">
    <name type="scientific">Candidatus Gottesmanbacteria bacterium GW2011_GWA1_43_11</name>
    <dbReference type="NCBI Taxonomy" id="1618436"/>
    <lineage>
        <taxon>Bacteria</taxon>
        <taxon>Candidatus Gottesmaniibacteriota</taxon>
    </lineage>
</organism>
<dbReference type="AlphaFoldDB" id="A0A0G1FEE0"/>
<sequence>MSNTRQTILDIAMNLTRIGNWAADDFAGKQKRIQQFLMQTDGYLSTISVTQLPPKLSSTMTRFINEYCQCNTVTSIVNPSDWADIMLTWGIILTHRAKLLTS</sequence>
<name>A0A0G1FEE0_9BACT</name>
<protein>
    <submittedName>
        <fullName evidence="1">Uncharacterized protein</fullName>
    </submittedName>
</protein>
<proteinExistence type="predicted"/>
<evidence type="ECO:0000313" key="2">
    <source>
        <dbReference type="Proteomes" id="UP000034543"/>
    </source>
</evidence>